<dbReference type="Proteomes" id="UP001175137">
    <property type="component" value="Unassembled WGS sequence"/>
</dbReference>
<proteinExistence type="predicted"/>
<organism evidence="1 2">
    <name type="scientific">Bacillus cereus</name>
    <dbReference type="NCBI Taxonomy" id="1396"/>
    <lineage>
        <taxon>Bacteria</taxon>
        <taxon>Bacillati</taxon>
        <taxon>Bacillota</taxon>
        <taxon>Bacilli</taxon>
        <taxon>Bacillales</taxon>
        <taxon>Bacillaceae</taxon>
        <taxon>Bacillus</taxon>
        <taxon>Bacillus cereus group</taxon>
    </lineage>
</organism>
<dbReference type="InterPro" id="IPR032774">
    <property type="entry name" value="WG_beta_rep"/>
</dbReference>
<accession>A0AAW7NR43</accession>
<dbReference type="RefSeq" id="WP_301266329.1">
    <property type="nucleotide sequence ID" value="NZ_JAUIQW010000003.1"/>
</dbReference>
<gene>
    <name evidence="1" type="ORF">QYM23_31105</name>
</gene>
<dbReference type="Pfam" id="PF14903">
    <property type="entry name" value="WG_beta_rep"/>
    <property type="match status" value="1"/>
</dbReference>
<dbReference type="EMBL" id="JAUIQW010000003">
    <property type="protein sequence ID" value="MDN4877231.1"/>
    <property type="molecule type" value="Genomic_DNA"/>
</dbReference>
<evidence type="ECO:0000313" key="1">
    <source>
        <dbReference type="EMBL" id="MDN4877231.1"/>
    </source>
</evidence>
<sequence>MTFSLIKSLSSFFEKDKKELDIEKLKMKYDEIRLFAGNPANRAAVCKNGKWGYIDDTGELVIPLKYDKVYDFIDNFATVYLDYPIRKDGPIRKQGIIIDKWGAWFTAPEQNMQGGLLKSEGSYEFYTYNKVFEEETWVHYKEGKFVNYSGYIYNNPFYPKEFYHK</sequence>
<reference evidence="1" key="1">
    <citation type="submission" date="2023-07" db="EMBL/GenBank/DDBJ databases">
        <title>Complete genome sequence of Bacillus cereus SRCM126073 isolated from soil.</title>
        <authorList>
            <person name="Yang H.-G."/>
            <person name="Ryu M.-S."/>
            <person name="Ha G.-S."/>
            <person name="Yang H.-J."/>
            <person name="Jeong D.-Y."/>
        </authorList>
    </citation>
    <scope>NUCLEOTIDE SEQUENCE</scope>
    <source>
        <strain evidence="1">SRCM126073</strain>
    </source>
</reference>
<comment type="caution">
    <text evidence="1">The sequence shown here is derived from an EMBL/GenBank/DDBJ whole genome shotgun (WGS) entry which is preliminary data.</text>
</comment>
<evidence type="ECO:0000313" key="2">
    <source>
        <dbReference type="Proteomes" id="UP001175137"/>
    </source>
</evidence>
<dbReference type="AlphaFoldDB" id="A0AAW7NR43"/>
<protein>
    <submittedName>
        <fullName evidence="1">WG repeat-containing protein</fullName>
    </submittedName>
</protein>
<name>A0AAW7NR43_BACCE</name>